<dbReference type="PANTHER" id="PTHR11011:SF45">
    <property type="entry name" value="FATTY ACYL-COA REDUCTASE CG8306-RELATED"/>
    <property type="match status" value="1"/>
</dbReference>
<evidence type="ECO:0000313" key="2">
    <source>
        <dbReference type="EMBL" id="CAA9483256.1"/>
    </source>
</evidence>
<reference evidence="2" key="1">
    <citation type="submission" date="2020-02" db="EMBL/GenBank/DDBJ databases">
        <authorList>
            <person name="Meier V. D."/>
        </authorList>
    </citation>
    <scope>NUCLEOTIDE SEQUENCE</scope>
    <source>
        <strain evidence="2">AVDCRST_MAG39</strain>
    </source>
</reference>
<dbReference type="InterPro" id="IPR026055">
    <property type="entry name" value="FAR"/>
</dbReference>
<name>A0A6J4S4D5_9SPHN</name>
<dbReference type="SUPFAM" id="SSF51735">
    <property type="entry name" value="NAD(P)-binding Rossmann-fold domains"/>
    <property type="match status" value="1"/>
</dbReference>
<proteinExistence type="predicted"/>
<feature type="domain" description="Thioester reductase (TE)" evidence="1">
    <location>
        <begin position="7"/>
        <end position="232"/>
    </location>
</feature>
<accession>A0A6J4S4D5</accession>
<dbReference type="GO" id="GO:0080019">
    <property type="term" value="F:alcohol-forming very long-chain fatty acyl-CoA reductase activity"/>
    <property type="evidence" value="ECO:0007669"/>
    <property type="project" value="InterPro"/>
</dbReference>
<sequence>MASILFTGAAGLLGGELAARLLARGHGVTALINRNKDVRGNDGAMLRSADWTGAAPRAGELLLLGGDLVRDGFGWDGGTHNALAAAHDLLIHCAAVTQFDAAPEVHRAVNVEGTRRAAALAAAGGMRLLHVSTAYVCGTRNGPIPEAPRDPAPFANGYEESKAAAEEVVRGSGVPAAIARPSIVVGEWASGRIRSFDTIYAAFRLIAEGRVRAMPASPRATLDFVPIDHVVAGLVVMAENMDGAAGRTVHLASGAPVPVATFRDAIAAVPHFHVPELVAPAAFDPARLSPLERRLHGRITGLYASYFQRDPRFVVAALPALGGPACPPTDAAFLARLIGYGIAAGFLPLTKRER</sequence>
<dbReference type="PANTHER" id="PTHR11011">
    <property type="entry name" value="MALE STERILITY PROTEIN 2-RELATED"/>
    <property type="match status" value="1"/>
</dbReference>
<dbReference type="EMBL" id="CADCVW010000012">
    <property type="protein sequence ID" value="CAA9483256.1"/>
    <property type="molecule type" value="Genomic_DNA"/>
</dbReference>
<dbReference type="InterPro" id="IPR036291">
    <property type="entry name" value="NAD(P)-bd_dom_sf"/>
</dbReference>
<dbReference type="InterPro" id="IPR013120">
    <property type="entry name" value="FAR_NAD-bd"/>
</dbReference>
<organism evidence="2">
    <name type="scientific">uncultured Sphingomonadaceae bacterium</name>
    <dbReference type="NCBI Taxonomy" id="169976"/>
    <lineage>
        <taxon>Bacteria</taxon>
        <taxon>Pseudomonadati</taxon>
        <taxon>Pseudomonadota</taxon>
        <taxon>Alphaproteobacteria</taxon>
        <taxon>Sphingomonadales</taxon>
        <taxon>Sphingomonadaceae</taxon>
        <taxon>environmental samples</taxon>
    </lineage>
</organism>
<evidence type="ECO:0000259" key="1">
    <source>
        <dbReference type="Pfam" id="PF07993"/>
    </source>
</evidence>
<dbReference type="AlphaFoldDB" id="A0A6J4S4D5"/>
<dbReference type="GO" id="GO:0035336">
    <property type="term" value="P:long-chain fatty-acyl-CoA metabolic process"/>
    <property type="evidence" value="ECO:0007669"/>
    <property type="project" value="TreeGrafter"/>
</dbReference>
<protein>
    <recommendedName>
        <fullName evidence="1">Thioester reductase (TE) domain-containing protein</fullName>
    </recommendedName>
</protein>
<gene>
    <name evidence="2" type="ORF">AVDCRST_MAG39-402</name>
</gene>
<dbReference type="Pfam" id="PF07993">
    <property type="entry name" value="NAD_binding_4"/>
    <property type="match status" value="1"/>
</dbReference>
<dbReference type="Gene3D" id="3.40.50.720">
    <property type="entry name" value="NAD(P)-binding Rossmann-like Domain"/>
    <property type="match status" value="1"/>
</dbReference>